<dbReference type="Gene3D" id="3.40.50.300">
    <property type="entry name" value="P-loop containing nucleotide triphosphate hydrolases"/>
    <property type="match status" value="2"/>
</dbReference>
<feature type="transmembrane region" description="Helical" evidence="11">
    <location>
        <begin position="883"/>
        <end position="902"/>
    </location>
</feature>
<evidence type="ECO:0000256" key="3">
    <source>
        <dbReference type="ARBA" id="ARBA00022448"/>
    </source>
</evidence>
<keyword evidence="8 11" id="KW-1133">Transmembrane helix</keyword>
<dbReference type="Gene3D" id="1.20.1560.10">
    <property type="entry name" value="ABC transporter type 1, transmembrane domain"/>
    <property type="match status" value="1"/>
</dbReference>
<dbReference type="PROSITE" id="PS50929">
    <property type="entry name" value="ABC_TM1F"/>
    <property type="match status" value="2"/>
</dbReference>
<feature type="transmembrane region" description="Helical" evidence="11">
    <location>
        <begin position="703"/>
        <end position="726"/>
    </location>
</feature>
<dbReference type="InterPro" id="IPR011527">
    <property type="entry name" value="ABC1_TM_dom"/>
</dbReference>
<gene>
    <name evidence="14" type="ORF">OLC1_LOCUS3587</name>
</gene>
<dbReference type="PROSITE" id="PS00211">
    <property type="entry name" value="ABC_TRANSPORTER_1"/>
    <property type="match status" value="2"/>
</dbReference>
<dbReference type="AlphaFoldDB" id="A0AAV1CBA4"/>
<dbReference type="GO" id="GO:0140359">
    <property type="term" value="F:ABC-type transporter activity"/>
    <property type="evidence" value="ECO:0007669"/>
    <property type="project" value="InterPro"/>
</dbReference>
<dbReference type="Proteomes" id="UP001161247">
    <property type="component" value="Chromosome 1"/>
</dbReference>
<dbReference type="InterPro" id="IPR003439">
    <property type="entry name" value="ABC_transporter-like_ATP-bd"/>
</dbReference>
<keyword evidence="15" id="KW-1185">Reference proteome</keyword>
<keyword evidence="7" id="KW-0067">ATP-binding</keyword>
<keyword evidence="3" id="KW-0813">Transport</keyword>
<dbReference type="PANTHER" id="PTHR45136:SF2">
    <property type="entry name" value="ABC TRANSPORTER DOMAIN-CONTAINING PROTEIN"/>
    <property type="match status" value="1"/>
</dbReference>
<keyword evidence="6" id="KW-0547">Nucleotide-binding</keyword>
<dbReference type="CDD" id="cd18577">
    <property type="entry name" value="ABC_6TM_Pgp_ABCB1_D1_like"/>
    <property type="match status" value="1"/>
</dbReference>
<name>A0AAV1CBA4_OLDCO</name>
<feature type="transmembrane region" description="Helical" evidence="11">
    <location>
        <begin position="177"/>
        <end position="198"/>
    </location>
</feature>
<dbReference type="GO" id="GO:0005524">
    <property type="term" value="F:ATP binding"/>
    <property type="evidence" value="ECO:0007669"/>
    <property type="project" value="UniProtKB-KW"/>
</dbReference>
<keyword evidence="4 11" id="KW-0812">Transmembrane</keyword>
<sequence length="1234" mass="135063">MTPMKKGSSIPAIFMHADGFDIVLMTIGFFGAICDGFSMPVLLLVSSKILNTFGNHNTMSIHSFNQSIKHQALIMCYVAFGQWLATFLEGYCWTRTAERQAATLRTTYLKAVLRQEAGFFDLQVTSTAEVITSVSNDSLVIQDFISERLPVFLMNVSNFVGAYIVSFVMLWRLAIVVFPFAILLVVPGLVYGKVLMGIARKIRKEYSKADEIAEQAISSVRTVYSFVGENETCARFSSALKRTVQLGLRQGLVKGFAVGSAGLSFALWSLTAYYGSKLVVYHGAKGGTIFAIGLALKTGGASLGSALPHLRYYSEACEAAKRIDKMLERVPKIDSEDMEGEILQNISGEIEFKHVEFAYPSRPESLILKDFNLKIPAGKTVALIGESGSGKSTVVALLQRFYDPVGGHILLDGVSIDKLKLKWLRSEIGLVNQEPALFATTIKDNILFGKEDASFEDVMEAAKAANAHDFISQLSQGYETQVGERGIQMSGGQKQRIAIARAIIKAPKILLLDEATSALDTESERVVQEALDNITNGVTTIIIAHRLSTIRNADYVAMVQNGQVVEFGSHDELIEHENSLYRSLIRLQQSDTATSATVPSIIPDSLGTRRGEIPFGRSNSSNSVPNHEVNDIERISSDKTSTVVPSFRSLLAENSPEWRQALAGCISAMLFGAVQPLFAIVLGGAIGAFFSSGQIEIRRKIEIYCMYLVGFALFSFLINICQHYNFAAMGESLTQRVRERMLSKVLTFEIGWFDAEENSTGAICSSLAKDANVVRSLVGDRMSLLVQALSAVTISCTMSMIISWKFASAMIAIQPLSIGCYYSKYRLLKTMSRKAIKFQNESSRIAAEAVSNIRTITAFNSQYRMLQMLRKVQDEAHQESVRLSWLAGIGLGTSNCVLLLIWPLACWYGGKLIAAGSLKIEAFFQVFILLVSVGRVIAEAGTMTNDIAKGSDAVSSVFAVLDRCSKIEPEDPHAYKANKITGQIELLGIDFAYPSRPNVMIFREFSLEIEAARSTAIVGQSGSGKSTIISLIERYHDPLKGILKVDGRDIRSYHLRSLRQHIALVSQEPVLFGGTIRQNITYGASLDVVESEVIEAAKAANAHDFITGLKDGYDTYCGDKGSQLSGGQKQRIAIARAVLKNPSVLLLDEATSALDSQSENVVQDALNRVMIGRTSVIVAHRLSSIQNCDDIVVLDHGKVSERGTHFSLLAKGINGTYFSLVGRQMTTPTPQFTD</sequence>
<keyword evidence="5" id="KW-0677">Repeat</keyword>
<evidence type="ECO:0000256" key="6">
    <source>
        <dbReference type="ARBA" id="ARBA00022741"/>
    </source>
</evidence>
<dbReference type="Pfam" id="PF00005">
    <property type="entry name" value="ABC_tran"/>
    <property type="match status" value="2"/>
</dbReference>
<organism evidence="14 15">
    <name type="scientific">Oldenlandia corymbosa var. corymbosa</name>
    <dbReference type="NCBI Taxonomy" id="529605"/>
    <lineage>
        <taxon>Eukaryota</taxon>
        <taxon>Viridiplantae</taxon>
        <taxon>Streptophyta</taxon>
        <taxon>Embryophyta</taxon>
        <taxon>Tracheophyta</taxon>
        <taxon>Spermatophyta</taxon>
        <taxon>Magnoliopsida</taxon>
        <taxon>eudicotyledons</taxon>
        <taxon>Gunneridae</taxon>
        <taxon>Pentapetalae</taxon>
        <taxon>asterids</taxon>
        <taxon>lamiids</taxon>
        <taxon>Gentianales</taxon>
        <taxon>Rubiaceae</taxon>
        <taxon>Rubioideae</taxon>
        <taxon>Spermacoceae</taxon>
        <taxon>Hedyotis-Oldenlandia complex</taxon>
        <taxon>Oldenlandia</taxon>
    </lineage>
</organism>
<evidence type="ECO:0000313" key="15">
    <source>
        <dbReference type="Proteomes" id="UP001161247"/>
    </source>
</evidence>
<comment type="subcellular location">
    <subcellularLocation>
        <location evidence="1">Cell membrane</location>
        <topology evidence="1">Multi-pass membrane protein</topology>
    </subcellularLocation>
</comment>
<keyword evidence="10" id="KW-0325">Glycoprotein</keyword>
<dbReference type="FunFam" id="3.40.50.300:FF:000205">
    <property type="entry name" value="ABC transporter B family member 4"/>
    <property type="match status" value="2"/>
</dbReference>
<dbReference type="InterPro" id="IPR017871">
    <property type="entry name" value="ABC_transporter-like_CS"/>
</dbReference>
<protein>
    <submittedName>
        <fullName evidence="14">OLC1v1026846C1</fullName>
    </submittedName>
</protein>
<keyword evidence="9 11" id="KW-0472">Membrane</keyword>
<evidence type="ECO:0000256" key="5">
    <source>
        <dbReference type="ARBA" id="ARBA00022737"/>
    </source>
</evidence>
<feature type="domain" description="ABC transporter" evidence="12">
    <location>
        <begin position="984"/>
        <end position="1221"/>
    </location>
</feature>
<feature type="domain" description="ABC transporter" evidence="12">
    <location>
        <begin position="350"/>
        <end position="586"/>
    </location>
</feature>
<dbReference type="EMBL" id="OX459118">
    <property type="protein sequence ID" value="CAI9091742.1"/>
    <property type="molecule type" value="Genomic_DNA"/>
</dbReference>
<dbReference type="GO" id="GO:0005886">
    <property type="term" value="C:plasma membrane"/>
    <property type="evidence" value="ECO:0007669"/>
    <property type="project" value="UniProtKB-SubCell"/>
</dbReference>
<feature type="transmembrane region" description="Helical" evidence="11">
    <location>
        <begin position="251"/>
        <end position="275"/>
    </location>
</feature>
<feature type="domain" description="ABC transmembrane type-1" evidence="13">
    <location>
        <begin position="662"/>
        <end position="949"/>
    </location>
</feature>
<feature type="transmembrane region" description="Helical" evidence="11">
    <location>
        <begin position="669"/>
        <end position="691"/>
    </location>
</feature>
<evidence type="ECO:0000256" key="9">
    <source>
        <dbReference type="ARBA" id="ARBA00023136"/>
    </source>
</evidence>
<evidence type="ECO:0000256" key="4">
    <source>
        <dbReference type="ARBA" id="ARBA00022692"/>
    </source>
</evidence>
<feature type="transmembrane region" description="Helical" evidence="11">
    <location>
        <begin position="151"/>
        <end position="171"/>
    </location>
</feature>
<comment type="similarity">
    <text evidence="2">Belongs to the ABC transporter superfamily. ABCB family. Multidrug resistance exporter (TC 3.A.1.201) subfamily.</text>
</comment>
<evidence type="ECO:0000313" key="14">
    <source>
        <dbReference type="EMBL" id="CAI9091742.1"/>
    </source>
</evidence>
<dbReference type="InterPro" id="IPR003593">
    <property type="entry name" value="AAA+_ATPase"/>
</dbReference>
<evidence type="ECO:0000256" key="1">
    <source>
        <dbReference type="ARBA" id="ARBA00004651"/>
    </source>
</evidence>
<dbReference type="SUPFAM" id="SSF90123">
    <property type="entry name" value="ABC transporter transmembrane region"/>
    <property type="match status" value="2"/>
</dbReference>
<dbReference type="SMART" id="SM00382">
    <property type="entry name" value="AAA"/>
    <property type="match status" value="2"/>
</dbReference>
<evidence type="ECO:0000256" key="8">
    <source>
        <dbReference type="ARBA" id="ARBA00022989"/>
    </source>
</evidence>
<dbReference type="PANTHER" id="PTHR45136">
    <property type="entry name" value="ABC TRANSPORTER DOMAIN-CONTAINING PROTEIN"/>
    <property type="match status" value="1"/>
</dbReference>
<accession>A0AAV1CBA4</accession>
<feature type="domain" description="ABC transmembrane type-1" evidence="13">
    <location>
        <begin position="27"/>
        <end position="315"/>
    </location>
</feature>
<evidence type="ECO:0000256" key="2">
    <source>
        <dbReference type="ARBA" id="ARBA00007577"/>
    </source>
</evidence>
<dbReference type="Pfam" id="PF00664">
    <property type="entry name" value="ABC_membrane"/>
    <property type="match status" value="2"/>
</dbReference>
<reference evidence="14" key="1">
    <citation type="submission" date="2023-03" db="EMBL/GenBank/DDBJ databases">
        <authorList>
            <person name="Julca I."/>
        </authorList>
    </citation>
    <scope>NUCLEOTIDE SEQUENCE</scope>
</reference>
<proteinExistence type="inferred from homology"/>
<evidence type="ECO:0000259" key="12">
    <source>
        <dbReference type="PROSITE" id="PS50893"/>
    </source>
</evidence>
<dbReference type="SUPFAM" id="SSF52540">
    <property type="entry name" value="P-loop containing nucleoside triphosphate hydrolases"/>
    <property type="match status" value="2"/>
</dbReference>
<evidence type="ECO:0000256" key="7">
    <source>
        <dbReference type="ARBA" id="ARBA00022840"/>
    </source>
</evidence>
<dbReference type="CDD" id="cd18578">
    <property type="entry name" value="ABC_6TM_Pgp_ABCB1_D2_like"/>
    <property type="match status" value="1"/>
</dbReference>
<dbReference type="InterPro" id="IPR027417">
    <property type="entry name" value="P-loop_NTPase"/>
</dbReference>
<dbReference type="CDD" id="cd03249">
    <property type="entry name" value="ABC_MTABC3_MDL1_MDL2"/>
    <property type="match status" value="2"/>
</dbReference>
<evidence type="ECO:0000259" key="13">
    <source>
        <dbReference type="PROSITE" id="PS50929"/>
    </source>
</evidence>
<dbReference type="PROSITE" id="PS50893">
    <property type="entry name" value="ABC_TRANSPORTER_2"/>
    <property type="match status" value="2"/>
</dbReference>
<evidence type="ECO:0000256" key="11">
    <source>
        <dbReference type="SAM" id="Phobius"/>
    </source>
</evidence>
<dbReference type="InterPro" id="IPR036640">
    <property type="entry name" value="ABC1_TM_sf"/>
</dbReference>
<dbReference type="GO" id="GO:0016887">
    <property type="term" value="F:ATP hydrolysis activity"/>
    <property type="evidence" value="ECO:0007669"/>
    <property type="project" value="InterPro"/>
</dbReference>
<feature type="transmembrane region" description="Helical" evidence="11">
    <location>
        <begin position="20"/>
        <end position="45"/>
    </location>
</feature>
<evidence type="ECO:0000256" key="10">
    <source>
        <dbReference type="ARBA" id="ARBA00023180"/>
    </source>
</evidence>
<dbReference type="FunFam" id="1.20.1560.10:FF:000029">
    <property type="entry name" value="ABC transporter B family member 1"/>
    <property type="match status" value="1"/>
</dbReference>